<proteinExistence type="predicted"/>
<dbReference type="KEGG" id="olu:OSTLU_16713"/>
<name>A4S2E2_OSTLU</name>
<accession>A4S2E2</accession>
<dbReference type="AlphaFoldDB" id="A4S2E2"/>
<dbReference type="Gramene" id="ABO98028">
    <property type="protein sequence ID" value="ABO98028"/>
    <property type="gene ID" value="OSTLU_16713"/>
</dbReference>
<dbReference type="Gene3D" id="3.40.50.620">
    <property type="entry name" value="HUPs"/>
    <property type="match status" value="1"/>
</dbReference>
<keyword evidence="4" id="KW-1185">Reference proteome</keyword>
<feature type="compositionally biased region" description="Basic and acidic residues" evidence="1">
    <location>
        <begin position="84"/>
        <end position="94"/>
    </location>
</feature>
<dbReference type="EMBL" id="CP000589">
    <property type="protein sequence ID" value="ABO98028.1"/>
    <property type="molecule type" value="Genomic_DNA"/>
</dbReference>
<organism evidence="3 4">
    <name type="scientific">Ostreococcus lucimarinus (strain CCE9901)</name>
    <dbReference type="NCBI Taxonomy" id="436017"/>
    <lineage>
        <taxon>Eukaryota</taxon>
        <taxon>Viridiplantae</taxon>
        <taxon>Chlorophyta</taxon>
        <taxon>Mamiellophyceae</taxon>
        <taxon>Mamiellales</taxon>
        <taxon>Bathycoccaceae</taxon>
        <taxon>Ostreococcus</taxon>
    </lineage>
</organism>
<evidence type="ECO:0000259" key="2">
    <source>
        <dbReference type="Pfam" id="PF00582"/>
    </source>
</evidence>
<dbReference type="InterPro" id="IPR006016">
    <property type="entry name" value="UspA"/>
</dbReference>
<dbReference type="Proteomes" id="UP000001568">
    <property type="component" value="Chromosome 9"/>
</dbReference>
<evidence type="ECO:0000313" key="4">
    <source>
        <dbReference type="Proteomes" id="UP000001568"/>
    </source>
</evidence>
<evidence type="ECO:0000313" key="3">
    <source>
        <dbReference type="EMBL" id="ABO98028.1"/>
    </source>
</evidence>
<dbReference type="RefSeq" id="XP_001419735.1">
    <property type="nucleotide sequence ID" value="XM_001419698.1"/>
</dbReference>
<gene>
    <name evidence="3" type="ORF">OSTLU_16713</name>
</gene>
<feature type="domain" description="UspA" evidence="2">
    <location>
        <begin position="43"/>
        <end position="81"/>
    </location>
</feature>
<dbReference type="OrthoDB" id="843225at2759"/>
<dbReference type="STRING" id="436017.A4S2E2"/>
<dbReference type="HOGENOM" id="CLU_2150097_0_0_1"/>
<evidence type="ECO:0000256" key="1">
    <source>
        <dbReference type="SAM" id="MobiDB-lite"/>
    </source>
</evidence>
<reference evidence="3 4" key="1">
    <citation type="journal article" date="2007" name="Proc. Natl. Acad. Sci. U.S.A.">
        <title>The tiny eukaryote Ostreococcus provides genomic insights into the paradox of plankton speciation.</title>
        <authorList>
            <person name="Palenik B."/>
            <person name="Grimwood J."/>
            <person name="Aerts A."/>
            <person name="Rouze P."/>
            <person name="Salamov A."/>
            <person name="Putnam N."/>
            <person name="Dupont C."/>
            <person name="Jorgensen R."/>
            <person name="Derelle E."/>
            <person name="Rombauts S."/>
            <person name="Zhou K."/>
            <person name="Otillar R."/>
            <person name="Merchant S.S."/>
            <person name="Podell S."/>
            <person name="Gaasterland T."/>
            <person name="Napoli C."/>
            <person name="Gendler K."/>
            <person name="Manuell A."/>
            <person name="Tai V."/>
            <person name="Vallon O."/>
            <person name="Piganeau G."/>
            <person name="Jancek S."/>
            <person name="Heijde M."/>
            <person name="Jabbari K."/>
            <person name="Bowler C."/>
            <person name="Lohr M."/>
            <person name="Robbens S."/>
            <person name="Werner G."/>
            <person name="Dubchak I."/>
            <person name="Pazour G.J."/>
            <person name="Ren Q."/>
            <person name="Paulsen I."/>
            <person name="Delwiche C."/>
            <person name="Schmutz J."/>
            <person name="Rokhsar D."/>
            <person name="Van de Peer Y."/>
            <person name="Moreau H."/>
            <person name="Grigoriev I.V."/>
        </authorList>
    </citation>
    <scope>NUCLEOTIDE SEQUENCE [LARGE SCALE GENOMIC DNA]</scope>
    <source>
        <strain evidence="3 4">CCE9901</strain>
    </source>
</reference>
<dbReference type="InterPro" id="IPR014729">
    <property type="entry name" value="Rossmann-like_a/b/a_fold"/>
</dbReference>
<dbReference type="SUPFAM" id="SSF52402">
    <property type="entry name" value="Adenine nucleotide alpha hydrolases-like"/>
    <property type="match status" value="1"/>
</dbReference>
<dbReference type="Pfam" id="PF00582">
    <property type="entry name" value="Usp"/>
    <property type="match status" value="1"/>
</dbReference>
<feature type="region of interest" description="Disordered" evidence="1">
    <location>
        <begin position="84"/>
        <end position="112"/>
    </location>
</feature>
<sequence>MDEHVVPLLDEASIAYKIDIVPYDTNVSSVGEIMVEKSTLIDDAVAVVLASSSKGRIREFFIGSVCNYCLHRCKKPVIVYKPSEADEKAEEERVQTTQKAASSDDKEKAKDK</sequence>
<feature type="compositionally biased region" description="Basic and acidic residues" evidence="1">
    <location>
        <begin position="102"/>
        <end position="112"/>
    </location>
</feature>
<dbReference type="GeneID" id="5003552"/>
<protein>
    <recommendedName>
        <fullName evidence="2">UspA domain-containing protein</fullName>
    </recommendedName>
</protein>